<organism evidence="1">
    <name type="scientific">Octopus bimaculoides</name>
    <name type="common">California two-spotted octopus</name>
    <dbReference type="NCBI Taxonomy" id="37653"/>
    <lineage>
        <taxon>Eukaryota</taxon>
        <taxon>Metazoa</taxon>
        <taxon>Spiralia</taxon>
        <taxon>Lophotrochozoa</taxon>
        <taxon>Mollusca</taxon>
        <taxon>Cephalopoda</taxon>
        <taxon>Coleoidea</taxon>
        <taxon>Octopodiformes</taxon>
        <taxon>Octopoda</taxon>
        <taxon>Incirrata</taxon>
        <taxon>Octopodidae</taxon>
        <taxon>Octopus</taxon>
    </lineage>
</organism>
<protein>
    <submittedName>
        <fullName evidence="1">Uncharacterized protein</fullName>
    </submittedName>
</protein>
<gene>
    <name evidence="1" type="ORF">OCBIM_22008668mg</name>
</gene>
<name>A0A0L8HQN2_OCTBM</name>
<dbReference type="EMBL" id="KQ417519">
    <property type="protein sequence ID" value="KOF91484.1"/>
    <property type="molecule type" value="Genomic_DNA"/>
</dbReference>
<evidence type="ECO:0000313" key="1">
    <source>
        <dbReference type="EMBL" id="KOF91484.1"/>
    </source>
</evidence>
<accession>A0A0L8HQN2</accession>
<reference evidence="1" key="1">
    <citation type="submission" date="2015-07" db="EMBL/GenBank/DDBJ databases">
        <title>MeaNS - Measles Nucleotide Surveillance Program.</title>
        <authorList>
            <person name="Tran T."/>
            <person name="Druce J."/>
        </authorList>
    </citation>
    <scope>NUCLEOTIDE SEQUENCE</scope>
    <source>
        <strain evidence="1">UCB-OBI-ISO-001</strain>
        <tissue evidence="1">Gonad</tissue>
    </source>
</reference>
<sequence>MSIIFVCNTTNSILFVSHLSLPMLNFREFNRLYQVLVEILLKFRIPAVALCWRFMFKFKPLTCLYCEHILLHFDHSFPSCSFQVSLSIVYCVALNSEPCDREASFL</sequence>
<dbReference type="AlphaFoldDB" id="A0A0L8HQN2"/>
<proteinExistence type="predicted"/>